<proteinExistence type="predicted"/>
<protein>
    <recommendedName>
        <fullName evidence="3">Lipid A biosynthesis lauroyl acyltransferase</fullName>
    </recommendedName>
</protein>
<dbReference type="EMBL" id="CP117880">
    <property type="protein sequence ID" value="WDF66928.1"/>
    <property type="molecule type" value="Genomic_DNA"/>
</dbReference>
<dbReference type="Proteomes" id="UP001221558">
    <property type="component" value="Chromosome"/>
</dbReference>
<organism evidence="1 2">
    <name type="scientific">Sphingobacterium oryzagri</name>
    <dbReference type="NCBI Taxonomy" id="3025669"/>
    <lineage>
        <taxon>Bacteria</taxon>
        <taxon>Pseudomonadati</taxon>
        <taxon>Bacteroidota</taxon>
        <taxon>Sphingobacteriia</taxon>
        <taxon>Sphingobacteriales</taxon>
        <taxon>Sphingobacteriaceae</taxon>
        <taxon>Sphingobacterium</taxon>
    </lineage>
</organism>
<evidence type="ECO:0008006" key="3">
    <source>
        <dbReference type="Google" id="ProtNLM"/>
    </source>
</evidence>
<reference evidence="1 2" key="1">
    <citation type="submission" date="2023-02" db="EMBL/GenBank/DDBJ databases">
        <title>Genome sequence of Sphingobacterium sp. KACC 22765.</title>
        <authorList>
            <person name="Kim S."/>
            <person name="Heo J."/>
            <person name="Kwon S.-W."/>
        </authorList>
    </citation>
    <scope>NUCLEOTIDE SEQUENCE [LARGE SCALE GENOMIC DNA]</scope>
    <source>
        <strain evidence="1 2">KACC 22765</strain>
    </source>
</reference>
<dbReference type="RefSeq" id="WP_274265668.1">
    <property type="nucleotide sequence ID" value="NZ_CP117880.1"/>
</dbReference>
<sequence length="293" mass="33547">MFDHIINKAIWCTNVMQFLPHINHVDLQQAYSSWVNKRRGYNALYSAVTLRAMLESRTENFPTLPSTGGVLLTFHFGPYRMLARQLLASGRKVALLASAKVLSREERWYRSELAAAGMPLENFRCIDASRSMALRSILSAVQSQYWVIHFLDADESSGTSSLHRAKISLFSGMVYWRTNIFKLLARFHLPAAVGCVSSRSPYKPVITSLPKCDQQTEEQFEQDILSVISDVFTNLIASDWTAWENWILLHRYQPVLARPQAIEQGRPIIAMPIMVQDKRYLLDVSNGQFFEIR</sequence>
<name>A0ABY7WEX9_9SPHI</name>
<keyword evidence="2" id="KW-1185">Reference proteome</keyword>
<accession>A0ABY7WEX9</accession>
<evidence type="ECO:0000313" key="1">
    <source>
        <dbReference type="EMBL" id="WDF66928.1"/>
    </source>
</evidence>
<gene>
    <name evidence="1" type="ORF">PQ465_11485</name>
</gene>
<evidence type="ECO:0000313" key="2">
    <source>
        <dbReference type="Proteomes" id="UP001221558"/>
    </source>
</evidence>